<feature type="chain" id="PRO_5015654861" description="Lipoprotein" evidence="2">
    <location>
        <begin position="20"/>
        <end position="277"/>
    </location>
</feature>
<reference evidence="3 4" key="1">
    <citation type="submission" date="2018-03" db="EMBL/GenBank/DDBJ databases">
        <title>Draft Genome Sequences of the Obligatory Marine Myxobacteria Enhygromyxa salina SWB005.</title>
        <authorList>
            <person name="Poehlein A."/>
            <person name="Moghaddam J.A."/>
            <person name="Harms H."/>
            <person name="Alanjari M."/>
            <person name="Koenig G.M."/>
            <person name="Daniel R."/>
            <person name="Schaeberle T.F."/>
        </authorList>
    </citation>
    <scope>NUCLEOTIDE SEQUENCE [LARGE SCALE GENOMIC DNA]</scope>
    <source>
        <strain evidence="3 4">SWB005</strain>
    </source>
</reference>
<feature type="region of interest" description="Disordered" evidence="1">
    <location>
        <begin position="26"/>
        <end position="72"/>
    </location>
</feature>
<dbReference type="OrthoDB" id="5510545at2"/>
<evidence type="ECO:0000313" key="3">
    <source>
        <dbReference type="EMBL" id="PRP92613.1"/>
    </source>
</evidence>
<comment type="caution">
    <text evidence="3">The sequence shown here is derived from an EMBL/GenBank/DDBJ whole genome shotgun (WGS) entry which is preliminary data.</text>
</comment>
<proteinExistence type="predicted"/>
<organism evidence="3 4">
    <name type="scientific">Enhygromyxa salina</name>
    <dbReference type="NCBI Taxonomy" id="215803"/>
    <lineage>
        <taxon>Bacteria</taxon>
        <taxon>Pseudomonadati</taxon>
        <taxon>Myxococcota</taxon>
        <taxon>Polyangia</taxon>
        <taxon>Nannocystales</taxon>
        <taxon>Nannocystaceae</taxon>
        <taxon>Enhygromyxa</taxon>
    </lineage>
</organism>
<dbReference type="PROSITE" id="PS51257">
    <property type="entry name" value="PROKAR_LIPOPROTEIN"/>
    <property type="match status" value="1"/>
</dbReference>
<name>A0A2S9XID7_9BACT</name>
<evidence type="ECO:0000256" key="2">
    <source>
        <dbReference type="SAM" id="SignalP"/>
    </source>
</evidence>
<gene>
    <name evidence="3" type="ORF">ENSA5_47940</name>
</gene>
<evidence type="ECO:0008006" key="5">
    <source>
        <dbReference type="Google" id="ProtNLM"/>
    </source>
</evidence>
<dbReference type="AlphaFoldDB" id="A0A2S9XID7"/>
<dbReference type="Proteomes" id="UP000237968">
    <property type="component" value="Unassembled WGS sequence"/>
</dbReference>
<keyword evidence="2" id="KW-0732">Signal</keyword>
<feature type="compositionally biased region" description="Acidic residues" evidence="1">
    <location>
        <begin position="54"/>
        <end position="64"/>
    </location>
</feature>
<protein>
    <recommendedName>
        <fullName evidence="5">Lipoprotein</fullName>
    </recommendedName>
</protein>
<dbReference type="RefSeq" id="WP_106394048.1">
    <property type="nucleotide sequence ID" value="NZ_PVNK01000207.1"/>
</dbReference>
<dbReference type="EMBL" id="PVNK01000207">
    <property type="protein sequence ID" value="PRP92613.1"/>
    <property type="molecule type" value="Genomic_DNA"/>
</dbReference>
<feature type="signal peptide" evidence="2">
    <location>
        <begin position="1"/>
        <end position="19"/>
    </location>
</feature>
<evidence type="ECO:0000313" key="4">
    <source>
        <dbReference type="Proteomes" id="UP000237968"/>
    </source>
</evidence>
<keyword evidence="4" id="KW-1185">Reference proteome</keyword>
<accession>A0A2S9XID7</accession>
<evidence type="ECO:0000256" key="1">
    <source>
        <dbReference type="SAM" id="MobiDB-lite"/>
    </source>
</evidence>
<sequence>MLSASSRALVLTASCWLLACSTPPGIDDEGTETHAEHEDEADHETPGETGEASETGETEGEGQGDPEGAQCLPEAQDCPDDYKCLLRLGADDWEFVCLPVEGDNGAGEECMHDGVIAGTDDCDQSSWCIGPFDPNGAPWSGLCYPLCVEEGCANEERCVGIGSLPVCAPVCDPLIVGSCGSDEACIYRPPEGFVCFPRGAEGNGVGQPCATGASCAAGLHCSQFVAGCSSEDYCCTDYCDTTEDTNTCAAQGIGAVCESIGASDPNQAHVGACVVPN</sequence>